<dbReference type="GO" id="GO:0016020">
    <property type="term" value="C:membrane"/>
    <property type="evidence" value="ECO:0007669"/>
    <property type="project" value="UniProtKB-SubCell"/>
</dbReference>
<evidence type="ECO:0000313" key="10">
    <source>
        <dbReference type="Proteomes" id="UP001205748"/>
    </source>
</evidence>
<evidence type="ECO:0000256" key="6">
    <source>
        <dbReference type="PIRNR" id="PIRNR002854"/>
    </source>
</evidence>
<reference evidence="9" key="1">
    <citation type="submission" date="2022-07" db="EMBL/GenBank/DDBJ databases">
        <title>Enhanced cultured diversity of the mouse gut microbiota enables custom-made synthetic communities.</title>
        <authorList>
            <person name="Afrizal A."/>
        </authorList>
    </citation>
    <scope>NUCLEOTIDE SEQUENCE</scope>
    <source>
        <strain evidence="9">DSM 28593</strain>
    </source>
</reference>
<dbReference type="PANTHER" id="PTHR30429:SF3">
    <property type="entry name" value="LIPOPROTEIN"/>
    <property type="match status" value="1"/>
</dbReference>
<proteinExistence type="inferred from homology"/>
<dbReference type="AlphaFoldDB" id="A0AAE3HGP8"/>
<keyword evidence="5 6" id="KW-0449">Lipoprotein</keyword>
<evidence type="ECO:0000256" key="7">
    <source>
        <dbReference type="PIRSR" id="PIRSR002854-1"/>
    </source>
</evidence>
<name>A0AAE3HGP8_9FIRM</name>
<comment type="caution">
    <text evidence="9">The sequence shown here is derived from an EMBL/GenBank/DDBJ whole genome shotgun (WGS) entry which is preliminary data.</text>
</comment>
<keyword evidence="2 8" id="KW-0732">Signal</keyword>
<dbReference type="RefSeq" id="WP_257532583.1">
    <property type="nucleotide sequence ID" value="NZ_JANKAS010000014.1"/>
</dbReference>
<evidence type="ECO:0000256" key="4">
    <source>
        <dbReference type="ARBA" id="ARBA00023139"/>
    </source>
</evidence>
<dbReference type="Proteomes" id="UP001205748">
    <property type="component" value="Unassembled WGS sequence"/>
</dbReference>
<dbReference type="InterPro" id="IPR004872">
    <property type="entry name" value="Lipoprotein_NlpA"/>
</dbReference>
<gene>
    <name evidence="9" type="ORF">NSA47_12770</name>
</gene>
<feature type="lipid moiety-binding region" description="S-diacylglycerol cysteine" evidence="7">
    <location>
        <position position="21"/>
    </location>
</feature>
<dbReference type="PIRSF" id="PIRSF002854">
    <property type="entry name" value="MetQ"/>
    <property type="match status" value="1"/>
</dbReference>
<dbReference type="Pfam" id="PF03180">
    <property type="entry name" value="Lipoprotein_9"/>
    <property type="match status" value="1"/>
</dbReference>
<protein>
    <recommendedName>
        <fullName evidence="6">Lipoprotein</fullName>
    </recommendedName>
</protein>
<evidence type="ECO:0000256" key="5">
    <source>
        <dbReference type="ARBA" id="ARBA00023288"/>
    </source>
</evidence>
<accession>A0AAE3HGP8</accession>
<evidence type="ECO:0000256" key="8">
    <source>
        <dbReference type="SAM" id="SignalP"/>
    </source>
</evidence>
<evidence type="ECO:0000256" key="3">
    <source>
        <dbReference type="ARBA" id="ARBA00023136"/>
    </source>
</evidence>
<comment type="similarity">
    <text evidence="6">Belongs to the nlpA lipoprotein family.</text>
</comment>
<feature type="chain" id="PRO_5042056216" description="Lipoprotein" evidence="8">
    <location>
        <begin position="23"/>
        <end position="271"/>
    </location>
</feature>
<feature type="signal peptide" evidence="8">
    <location>
        <begin position="1"/>
        <end position="22"/>
    </location>
</feature>
<dbReference type="NCBIfam" id="TIGR00363">
    <property type="entry name" value="MetQ/NlpA family lipoprotein"/>
    <property type="match status" value="1"/>
</dbReference>
<dbReference type="PANTHER" id="PTHR30429">
    <property type="entry name" value="D-METHIONINE-BINDING LIPOPROTEIN METQ"/>
    <property type="match status" value="1"/>
</dbReference>
<evidence type="ECO:0000313" key="9">
    <source>
        <dbReference type="EMBL" id="MCR1899846.1"/>
    </source>
</evidence>
<evidence type="ECO:0000256" key="1">
    <source>
        <dbReference type="ARBA" id="ARBA00004635"/>
    </source>
</evidence>
<evidence type="ECO:0000256" key="2">
    <source>
        <dbReference type="ARBA" id="ARBA00022729"/>
    </source>
</evidence>
<dbReference type="CDD" id="cd13526">
    <property type="entry name" value="PBP2_lipoprotein_MetQ_like"/>
    <property type="match status" value="1"/>
</dbReference>
<dbReference type="Gene3D" id="3.40.190.10">
    <property type="entry name" value="Periplasmic binding protein-like II"/>
    <property type="match status" value="2"/>
</dbReference>
<keyword evidence="3" id="KW-0472">Membrane</keyword>
<comment type="subcellular location">
    <subcellularLocation>
        <location evidence="1">Membrane</location>
        <topology evidence="1">Lipid-anchor</topology>
    </subcellularLocation>
</comment>
<dbReference type="EMBL" id="JANKAS010000014">
    <property type="protein sequence ID" value="MCR1899846.1"/>
    <property type="molecule type" value="Genomic_DNA"/>
</dbReference>
<keyword evidence="10" id="KW-1185">Reference proteome</keyword>
<dbReference type="SUPFAM" id="SSF53850">
    <property type="entry name" value="Periplasmic binding protein-like II"/>
    <property type="match status" value="1"/>
</dbReference>
<organism evidence="9 10">
    <name type="scientific">Irregularibacter muris</name>
    <dbReference type="NCBI Taxonomy" id="1796619"/>
    <lineage>
        <taxon>Bacteria</taxon>
        <taxon>Bacillati</taxon>
        <taxon>Bacillota</taxon>
        <taxon>Clostridia</taxon>
        <taxon>Eubacteriales</taxon>
        <taxon>Eubacteriaceae</taxon>
        <taxon>Irregularibacter</taxon>
    </lineage>
</organism>
<sequence length="271" mass="29530">MKKLLILAIVAILIIAPLAGCSATTGNREKINIKLGVNGAEHQVWDYVQKKLAEENIELEIISFSDYVRPNLALAEGEIDANAFQTIAYFDQFKADHNLDLVSIGNTILAPMAIYSEKLKSLDEVKEGDKVALPNDATNGGRGLILLQSAGLITLKEGVGLIPTIKDVVENPKNLELIELAATQIPRSLADVDIAIINNGVAIEADFSPTEDSIFIEDASSEDAKPYINIIAVKSKDKDKEALKRLVEIYQEEATKEVIDEVYKGNVVPAF</sequence>
<keyword evidence="4" id="KW-0564">Palmitate</keyword>